<organism evidence="1 2">
    <name type="scientific">Liquorilactobacillus sucicola DSM 21376 = JCM 15457</name>
    <dbReference type="NCBI Taxonomy" id="1423806"/>
    <lineage>
        <taxon>Bacteria</taxon>
        <taxon>Bacillati</taxon>
        <taxon>Bacillota</taxon>
        <taxon>Bacilli</taxon>
        <taxon>Lactobacillales</taxon>
        <taxon>Lactobacillaceae</taxon>
        <taxon>Liquorilactobacillus</taxon>
    </lineage>
</organism>
<dbReference type="AlphaFoldDB" id="A0A0R2E4L4"/>
<accession>A0A0R2E4L4</accession>
<proteinExistence type="predicted"/>
<dbReference type="Proteomes" id="UP000050961">
    <property type="component" value="Unassembled WGS sequence"/>
</dbReference>
<dbReference type="EMBL" id="AYZF01000002">
    <property type="protein sequence ID" value="KRN07548.1"/>
    <property type="molecule type" value="Genomic_DNA"/>
</dbReference>
<name>A0A0R2E4L4_9LACO</name>
<gene>
    <name evidence="1" type="ORF">FD15_GL000833</name>
</gene>
<comment type="caution">
    <text evidence="1">The sequence shown here is derived from an EMBL/GenBank/DDBJ whole genome shotgun (WGS) entry which is preliminary data.</text>
</comment>
<evidence type="ECO:0000313" key="1">
    <source>
        <dbReference type="EMBL" id="KRN07548.1"/>
    </source>
</evidence>
<sequence length="79" mass="8773">MLGAGPLPVNEYDRENKKFTKKIVNVKIDVYFSGCGVQEVKLPKEFSASNLKDLSEIELVSPEACVVNKNVYVRAKGVK</sequence>
<dbReference type="PATRIC" id="fig|1423806.3.peg.846"/>
<protein>
    <submittedName>
        <fullName evidence="1">Uncharacterized protein</fullName>
    </submittedName>
</protein>
<evidence type="ECO:0000313" key="2">
    <source>
        <dbReference type="Proteomes" id="UP000050961"/>
    </source>
</evidence>
<keyword evidence="2" id="KW-1185">Reference proteome</keyword>
<reference evidence="1 2" key="1">
    <citation type="journal article" date="2015" name="Genome Announc.">
        <title>Expanding the biotechnology potential of lactobacilli through comparative genomics of 213 strains and associated genera.</title>
        <authorList>
            <person name="Sun Z."/>
            <person name="Harris H.M."/>
            <person name="McCann A."/>
            <person name="Guo C."/>
            <person name="Argimon S."/>
            <person name="Zhang W."/>
            <person name="Yang X."/>
            <person name="Jeffery I.B."/>
            <person name="Cooney J.C."/>
            <person name="Kagawa T.F."/>
            <person name="Liu W."/>
            <person name="Song Y."/>
            <person name="Salvetti E."/>
            <person name="Wrobel A."/>
            <person name="Rasinkangas P."/>
            <person name="Parkhill J."/>
            <person name="Rea M.C."/>
            <person name="O'Sullivan O."/>
            <person name="Ritari J."/>
            <person name="Douillard F.P."/>
            <person name="Paul Ross R."/>
            <person name="Yang R."/>
            <person name="Briner A.E."/>
            <person name="Felis G.E."/>
            <person name="de Vos W.M."/>
            <person name="Barrangou R."/>
            <person name="Klaenhammer T.R."/>
            <person name="Caufield P.W."/>
            <person name="Cui Y."/>
            <person name="Zhang H."/>
            <person name="O'Toole P.W."/>
        </authorList>
    </citation>
    <scope>NUCLEOTIDE SEQUENCE [LARGE SCALE GENOMIC DNA]</scope>
    <source>
        <strain evidence="1 2">DSM 21376</strain>
    </source>
</reference>
<dbReference type="STRING" id="1423806.FD15_GL000833"/>